<dbReference type="KEGG" id="abut:Ami103574_00680"/>
<evidence type="ECO:0000256" key="9">
    <source>
        <dbReference type="ARBA" id="ARBA00048968"/>
    </source>
</evidence>
<evidence type="ECO:0000256" key="5">
    <source>
        <dbReference type="ARBA" id="ARBA00022723"/>
    </source>
</evidence>
<comment type="function">
    <text evidence="2">Purine nucleoside enzyme that catalyzes the phosphorolysis of adenosine and inosine nucleosides, yielding D-ribose 1-phosphate and the respective free bases, adenine and hypoxanthine. Also catalyzes the phosphorolysis of S-methyl-5'-thioadenosine into adenine and S-methyl-5-thio-alpha-D-ribose 1-phosphate. Also has adenosine deaminase activity.</text>
</comment>
<protein>
    <recommendedName>
        <fullName evidence="11">Purine nucleoside phosphorylase</fullName>
    </recommendedName>
</protein>
<dbReference type="Pfam" id="PF02578">
    <property type="entry name" value="Cu-oxidase_4"/>
    <property type="match status" value="1"/>
</dbReference>
<proteinExistence type="inferred from homology"/>
<organism evidence="12 13">
    <name type="scientific">Aminipila butyrica</name>
    <dbReference type="NCBI Taxonomy" id="433296"/>
    <lineage>
        <taxon>Bacteria</taxon>
        <taxon>Bacillati</taxon>
        <taxon>Bacillota</taxon>
        <taxon>Clostridia</taxon>
        <taxon>Peptostreptococcales</taxon>
        <taxon>Anaerovoracaceae</taxon>
        <taxon>Aminipila</taxon>
    </lineage>
</organism>
<evidence type="ECO:0000256" key="11">
    <source>
        <dbReference type="RuleBase" id="RU361274"/>
    </source>
</evidence>
<keyword evidence="4" id="KW-0808">Transferase</keyword>
<comment type="catalytic activity">
    <reaction evidence="10">
        <text>S-methyl-5'-thioadenosine + phosphate = 5-(methylsulfanyl)-alpha-D-ribose 1-phosphate + adenine</text>
        <dbReference type="Rhea" id="RHEA:11852"/>
        <dbReference type="ChEBI" id="CHEBI:16708"/>
        <dbReference type="ChEBI" id="CHEBI:17509"/>
        <dbReference type="ChEBI" id="CHEBI:43474"/>
        <dbReference type="ChEBI" id="CHEBI:58533"/>
        <dbReference type="EC" id="2.4.2.28"/>
    </reaction>
    <physiologicalReaction direction="left-to-right" evidence="10">
        <dbReference type="Rhea" id="RHEA:11853"/>
    </physiologicalReaction>
</comment>
<dbReference type="PANTHER" id="PTHR30616">
    <property type="entry name" value="UNCHARACTERIZED PROTEIN YFIH"/>
    <property type="match status" value="1"/>
</dbReference>
<dbReference type="GO" id="GO:0016787">
    <property type="term" value="F:hydrolase activity"/>
    <property type="evidence" value="ECO:0007669"/>
    <property type="project" value="UniProtKB-KW"/>
</dbReference>
<evidence type="ECO:0000256" key="3">
    <source>
        <dbReference type="ARBA" id="ARBA00007353"/>
    </source>
</evidence>
<dbReference type="CDD" id="cd16833">
    <property type="entry name" value="YfiH"/>
    <property type="match status" value="1"/>
</dbReference>
<evidence type="ECO:0000313" key="12">
    <source>
        <dbReference type="EMBL" id="QIB67912.1"/>
    </source>
</evidence>
<evidence type="ECO:0000256" key="10">
    <source>
        <dbReference type="ARBA" id="ARBA00049893"/>
    </source>
</evidence>
<evidence type="ECO:0000256" key="4">
    <source>
        <dbReference type="ARBA" id="ARBA00022679"/>
    </source>
</evidence>
<evidence type="ECO:0000256" key="7">
    <source>
        <dbReference type="ARBA" id="ARBA00022833"/>
    </source>
</evidence>
<dbReference type="PANTHER" id="PTHR30616:SF2">
    <property type="entry name" value="PURINE NUCLEOSIDE PHOSPHORYLASE LACC1"/>
    <property type="match status" value="1"/>
</dbReference>
<dbReference type="AlphaFoldDB" id="A0A858BRG5"/>
<comment type="catalytic activity">
    <reaction evidence="8">
        <text>adenosine + H2O + H(+) = inosine + NH4(+)</text>
        <dbReference type="Rhea" id="RHEA:24408"/>
        <dbReference type="ChEBI" id="CHEBI:15377"/>
        <dbReference type="ChEBI" id="CHEBI:15378"/>
        <dbReference type="ChEBI" id="CHEBI:16335"/>
        <dbReference type="ChEBI" id="CHEBI:17596"/>
        <dbReference type="ChEBI" id="CHEBI:28938"/>
        <dbReference type="EC" id="3.5.4.4"/>
    </reaction>
    <physiologicalReaction direction="left-to-right" evidence="8">
        <dbReference type="Rhea" id="RHEA:24409"/>
    </physiologicalReaction>
</comment>
<dbReference type="SUPFAM" id="SSF64438">
    <property type="entry name" value="CNF1/YfiH-like putative cysteine hydrolases"/>
    <property type="match status" value="1"/>
</dbReference>
<evidence type="ECO:0000256" key="6">
    <source>
        <dbReference type="ARBA" id="ARBA00022801"/>
    </source>
</evidence>
<dbReference type="RefSeq" id="WP_163064832.1">
    <property type="nucleotide sequence ID" value="NZ_CP048649.1"/>
</dbReference>
<evidence type="ECO:0000256" key="8">
    <source>
        <dbReference type="ARBA" id="ARBA00047989"/>
    </source>
</evidence>
<gene>
    <name evidence="12" type="primary">pgeF</name>
    <name evidence="12" type="ORF">Ami103574_00680</name>
</gene>
<keyword evidence="13" id="KW-1185">Reference proteome</keyword>
<evidence type="ECO:0000256" key="1">
    <source>
        <dbReference type="ARBA" id="ARBA00000553"/>
    </source>
</evidence>
<dbReference type="EMBL" id="CP048649">
    <property type="protein sequence ID" value="QIB67912.1"/>
    <property type="molecule type" value="Genomic_DNA"/>
</dbReference>
<accession>A0A858BRG5</accession>
<dbReference type="GO" id="GO:0017061">
    <property type="term" value="F:S-methyl-5-thioadenosine phosphorylase activity"/>
    <property type="evidence" value="ECO:0007669"/>
    <property type="project" value="UniProtKB-EC"/>
</dbReference>
<evidence type="ECO:0000313" key="13">
    <source>
        <dbReference type="Proteomes" id="UP000466848"/>
    </source>
</evidence>
<dbReference type="Proteomes" id="UP000466848">
    <property type="component" value="Chromosome"/>
</dbReference>
<dbReference type="NCBIfam" id="TIGR00726">
    <property type="entry name" value="peptidoglycan editing factor PgeF"/>
    <property type="match status" value="1"/>
</dbReference>
<dbReference type="Gene3D" id="3.60.140.10">
    <property type="entry name" value="CNF1/YfiH-like putative cysteine hydrolases"/>
    <property type="match status" value="1"/>
</dbReference>
<evidence type="ECO:0000256" key="2">
    <source>
        <dbReference type="ARBA" id="ARBA00003215"/>
    </source>
</evidence>
<keyword evidence="5" id="KW-0479">Metal-binding</keyword>
<keyword evidence="6" id="KW-0378">Hydrolase</keyword>
<dbReference type="InterPro" id="IPR038371">
    <property type="entry name" value="Cu_polyphenol_OxRdtase_sf"/>
</dbReference>
<keyword evidence="7" id="KW-0862">Zinc</keyword>
<comment type="similarity">
    <text evidence="3 11">Belongs to the purine nucleoside phosphorylase YfiH/LACC1 family.</text>
</comment>
<comment type="catalytic activity">
    <reaction evidence="9">
        <text>adenosine + phosphate = alpha-D-ribose 1-phosphate + adenine</text>
        <dbReference type="Rhea" id="RHEA:27642"/>
        <dbReference type="ChEBI" id="CHEBI:16335"/>
        <dbReference type="ChEBI" id="CHEBI:16708"/>
        <dbReference type="ChEBI" id="CHEBI:43474"/>
        <dbReference type="ChEBI" id="CHEBI:57720"/>
        <dbReference type="EC" id="2.4.2.1"/>
    </reaction>
    <physiologicalReaction direction="left-to-right" evidence="9">
        <dbReference type="Rhea" id="RHEA:27643"/>
    </physiologicalReaction>
</comment>
<comment type="catalytic activity">
    <reaction evidence="1">
        <text>inosine + phosphate = alpha-D-ribose 1-phosphate + hypoxanthine</text>
        <dbReference type="Rhea" id="RHEA:27646"/>
        <dbReference type="ChEBI" id="CHEBI:17368"/>
        <dbReference type="ChEBI" id="CHEBI:17596"/>
        <dbReference type="ChEBI" id="CHEBI:43474"/>
        <dbReference type="ChEBI" id="CHEBI:57720"/>
        <dbReference type="EC" id="2.4.2.1"/>
    </reaction>
    <physiologicalReaction direction="left-to-right" evidence="1">
        <dbReference type="Rhea" id="RHEA:27647"/>
    </physiologicalReaction>
</comment>
<name>A0A858BRG5_9FIRM</name>
<dbReference type="GO" id="GO:0005507">
    <property type="term" value="F:copper ion binding"/>
    <property type="evidence" value="ECO:0007669"/>
    <property type="project" value="TreeGrafter"/>
</dbReference>
<sequence>MAFLQKTVNSVPFLMADGFGEGVVHGFSTRQGGVSEGIYASLNLGMSRGDDPARVAENFGLFCAAVGAAPEGLVCAAQVHGNTVRTCTRADAGKGFNRPVDYEADGLVTDVPGLTLVVFSADCLPILLYDPVRAVVAAAHAGWRGTALAIAGRTVEKMMDCYGCDPGNIRAAIGPGISACCFETHEDVPEAMTAALGETALDYIKSVGNGKFKVDTKGINALLLEQAGVRTEHIAVSGDCTVCSGERFWSHRVTGGVRGSMAAIISLHSKEL</sequence>
<reference evidence="12 13" key="1">
    <citation type="submission" date="2020-02" db="EMBL/GenBank/DDBJ databases">
        <authorList>
            <person name="Kim Y.B."/>
            <person name="Roh S.W."/>
        </authorList>
    </citation>
    <scope>NUCLEOTIDE SEQUENCE [LARGE SCALE GENOMIC DNA]</scope>
    <source>
        <strain evidence="12 13">DSM 103574</strain>
    </source>
</reference>
<dbReference type="InterPro" id="IPR003730">
    <property type="entry name" value="Cu_polyphenol_OxRdtase"/>
</dbReference>
<dbReference type="InterPro" id="IPR011324">
    <property type="entry name" value="Cytotoxic_necrot_fac-like_cat"/>
</dbReference>